<dbReference type="InterPro" id="IPR009287">
    <property type="entry name" value="Spt4"/>
</dbReference>
<dbReference type="InterPro" id="IPR029040">
    <property type="entry name" value="RPABC4/Spt4"/>
</dbReference>
<dbReference type="Proteomes" id="UP000244803">
    <property type="component" value="Chromosome 1"/>
</dbReference>
<evidence type="ECO:0000256" key="1">
    <source>
        <dbReference type="ARBA" id="ARBA00004123"/>
    </source>
</evidence>
<dbReference type="SUPFAM" id="SSF63393">
    <property type="entry name" value="RNA polymerase subunits"/>
    <property type="match status" value="1"/>
</dbReference>
<proteinExistence type="inferred from homology"/>
<evidence type="ECO:0000313" key="7">
    <source>
        <dbReference type="EMBL" id="UKJ87951.1"/>
    </source>
</evidence>
<dbReference type="PANTHER" id="PTHR12882">
    <property type="entry name" value="SUPPRESSOR OF TY 4"/>
    <property type="match status" value="1"/>
</dbReference>
<dbReference type="CDD" id="cd07973">
    <property type="entry name" value="Spt4"/>
    <property type="match status" value="1"/>
</dbReference>
<dbReference type="Gene3D" id="3.30.40.210">
    <property type="match status" value="1"/>
</dbReference>
<keyword evidence="3" id="KW-0804">Transcription</keyword>
<evidence type="ECO:0000313" key="8">
    <source>
        <dbReference type="Proteomes" id="UP000244803"/>
    </source>
</evidence>
<comment type="similarity">
    <text evidence="2">Belongs to the SPT4 family.</text>
</comment>
<sequence length="140" mass="16149">MAHDDMFDDENDHLDKDDRDDEPSKDRIYDFIPKGMIRRRTFEGERPGLKLRACIRCRLIMTEDQFYENGCGNCTHLQMDGDRRRTLDCTSSNFSGFLSIMDPERSWSAKYNNLIGLIPGCYAISVNGTLPESINDDLLD</sequence>
<reference evidence="7" key="1">
    <citation type="submission" date="2022-07" db="EMBL/GenBank/DDBJ databases">
        <title>Evaluation of T. orientalis genome assembly methods using nanopore sequencing and analysis of variation between genomes.</title>
        <authorList>
            <person name="Yam J."/>
            <person name="Micallef M.L."/>
            <person name="Liu M."/>
            <person name="Djordjevic S.P."/>
            <person name="Bogema D.R."/>
            <person name="Jenkins C."/>
        </authorList>
    </citation>
    <scope>NUCLEOTIDE SEQUENCE</scope>
    <source>
        <strain evidence="7">Fish Creek</strain>
    </source>
</reference>
<evidence type="ECO:0000259" key="6">
    <source>
        <dbReference type="SMART" id="SM01389"/>
    </source>
</evidence>
<dbReference type="EMBL" id="CP056065">
    <property type="protein sequence ID" value="UKJ87951.1"/>
    <property type="molecule type" value="Genomic_DNA"/>
</dbReference>
<dbReference type="GO" id="GO:0032044">
    <property type="term" value="C:DSIF complex"/>
    <property type="evidence" value="ECO:0007669"/>
    <property type="project" value="TreeGrafter"/>
</dbReference>
<dbReference type="GO" id="GO:0000993">
    <property type="term" value="F:RNA polymerase II complex binding"/>
    <property type="evidence" value="ECO:0007669"/>
    <property type="project" value="TreeGrafter"/>
</dbReference>
<protein>
    <submittedName>
        <fullName evidence="7">Transcription factor</fullName>
    </submittedName>
</protein>
<dbReference type="AlphaFoldDB" id="A0A976M3Y8"/>
<feature type="region of interest" description="Disordered" evidence="5">
    <location>
        <begin position="1"/>
        <end position="26"/>
    </location>
</feature>
<dbReference type="InterPro" id="IPR038510">
    <property type="entry name" value="Spt4_sf"/>
</dbReference>
<dbReference type="SMART" id="SM01389">
    <property type="entry name" value="Spt4"/>
    <property type="match status" value="1"/>
</dbReference>
<evidence type="ECO:0000256" key="5">
    <source>
        <dbReference type="SAM" id="MobiDB-lite"/>
    </source>
</evidence>
<dbReference type="GO" id="GO:0008270">
    <property type="term" value="F:zinc ion binding"/>
    <property type="evidence" value="ECO:0007669"/>
    <property type="project" value="InterPro"/>
</dbReference>
<keyword evidence="4" id="KW-0539">Nucleus</keyword>
<dbReference type="FunFam" id="3.30.40.210:FF:000004">
    <property type="entry name" value="Transcription elongation factor SPT4"/>
    <property type="match status" value="1"/>
</dbReference>
<gene>
    <name evidence="7" type="ORF">MACJ_000393</name>
</gene>
<name>A0A976M3Y8_THEOR</name>
<feature type="compositionally biased region" description="Acidic residues" evidence="5">
    <location>
        <begin position="1"/>
        <end position="12"/>
    </location>
</feature>
<dbReference type="InterPro" id="IPR022800">
    <property type="entry name" value="Spt4/RpoE2_Znf"/>
</dbReference>
<dbReference type="GO" id="GO:0006355">
    <property type="term" value="P:regulation of DNA-templated transcription"/>
    <property type="evidence" value="ECO:0007669"/>
    <property type="project" value="InterPro"/>
</dbReference>
<evidence type="ECO:0000256" key="3">
    <source>
        <dbReference type="ARBA" id="ARBA00023163"/>
    </source>
</evidence>
<feature type="domain" description="Spt4/RpoE2 zinc finger" evidence="6">
    <location>
        <begin position="51"/>
        <end position="127"/>
    </location>
</feature>
<evidence type="ECO:0000256" key="4">
    <source>
        <dbReference type="ARBA" id="ARBA00023242"/>
    </source>
</evidence>
<organism evidence="7 8">
    <name type="scientific">Theileria orientalis</name>
    <dbReference type="NCBI Taxonomy" id="68886"/>
    <lineage>
        <taxon>Eukaryota</taxon>
        <taxon>Sar</taxon>
        <taxon>Alveolata</taxon>
        <taxon>Apicomplexa</taxon>
        <taxon>Aconoidasida</taxon>
        <taxon>Piroplasmida</taxon>
        <taxon>Theileriidae</taxon>
        <taxon>Theileria</taxon>
    </lineage>
</organism>
<dbReference type="Pfam" id="PF06093">
    <property type="entry name" value="Spt4"/>
    <property type="match status" value="1"/>
</dbReference>
<feature type="compositionally biased region" description="Basic and acidic residues" evidence="5">
    <location>
        <begin position="13"/>
        <end position="26"/>
    </location>
</feature>
<dbReference type="OrthoDB" id="248751at2759"/>
<dbReference type="GO" id="GO:0140673">
    <property type="term" value="P:transcription elongation-coupled chromatin remodeling"/>
    <property type="evidence" value="ECO:0007669"/>
    <property type="project" value="InterPro"/>
</dbReference>
<comment type="subcellular location">
    <subcellularLocation>
        <location evidence="1">Nucleus</location>
    </subcellularLocation>
</comment>
<evidence type="ECO:0000256" key="2">
    <source>
        <dbReference type="ARBA" id="ARBA00010464"/>
    </source>
</evidence>
<accession>A0A976M3Y8</accession>
<dbReference type="PANTHER" id="PTHR12882:SF1">
    <property type="entry name" value="TRANSCRIPTION ELONGATION FACTOR SPT4"/>
    <property type="match status" value="1"/>
</dbReference>